<evidence type="ECO:0000313" key="14">
    <source>
        <dbReference type="Proteomes" id="UP001267710"/>
    </source>
</evidence>
<comment type="similarity">
    <text evidence="3 10">Belongs to the homoserine dehydrogenase family.</text>
</comment>
<evidence type="ECO:0000256" key="6">
    <source>
        <dbReference type="ARBA" id="ARBA00022605"/>
    </source>
</evidence>
<evidence type="ECO:0000259" key="12">
    <source>
        <dbReference type="Pfam" id="PF03447"/>
    </source>
</evidence>
<keyword evidence="8 13" id="KW-0560">Oxidoreductase</keyword>
<dbReference type="InterPro" id="IPR016204">
    <property type="entry name" value="HDH"/>
</dbReference>
<dbReference type="SUPFAM" id="SSF51735">
    <property type="entry name" value="NAD(P)-binding Rossmann-fold domains"/>
    <property type="match status" value="1"/>
</dbReference>
<dbReference type="NCBIfam" id="NF004976">
    <property type="entry name" value="PRK06349.1"/>
    <property type="match status" value="1"/>
</dbReference>
<dbReference type="PIRSF" id="PIRSF000098">
    <property type="entry name" value="Homoser_dehydrog"/>
    <property type="match status" value="1"/>
</dbReference>
<dbReference type="Gene3D" id="3.30.360.10">
    <property type="entry name" value="Dihydrodipicolinate Reductase, domain 2"/>
    <property type="match status" value="1"/>
</dbReference>
<dbReference type="PANTHER" id="PTHR43331:SF1">
    <property type="entry name" value="HOMOSERINE DEHYDROGENASE"/>
    <property type="match status" value="1"/>
</dbReference>
<evidence type="ECO:0000256" key="10">
    <source>
        <dbReference type="RuleBase" id="RU004171"/>
    </source>
</evidence>
<evidence type="ECO:0000256" key="5">
    <source>
        <dbReference type="ARBA" id="ARBA00013376"/>
    </source>
</evidence>
<keyword evidence="14" id="KW-1185">Reference proteome</keyword>
<evidence type="ECO:0000256" key="1">
    <source>
        <dbReference type="ARBA" id="ARBA00005056"/>
    </source>
</evidence>
<dbReference type="Proteomes" id="UP001267710">
    <property type="component" value="Unassembled WGS sequence"/>
</dbReference>
<dbReference type="Gene3D" id="3.40.50.720">
    <property type="entry name" value="NAD(P)-binding Rossmann-like Domain"/>
    <property type="match status" value="1"/>
</dbReference>
<dbReference type="InterPro" id="IPR019811">
    <property type="entry name" value="HDH_CS"/>
</dbReference>
<protein>
    <recommendedName>
        <fullName evidence="5">Homoserine dehydrogenase</fullName>
        <ecNumber evidence="4">1.1.1.3</ecNumber>
    </recommendedName>
</protein>
<comment type="pathway">
    <text evidence="1">Amino-acid biosynthesis; L-threonine biosynthesis; L-threonine from L-aspartate: step 3/5.</text>
</comment>
<evidence type="ECO:0000256" key="7">
    <source>
        <dbReference type="ARBA" id="ARBA00022697"/>
    </source>
</evidence>
<dbReference type="Gene3D" id="3.30.70.260">
    <property type="match status" value="1"/>
</dbReference>
<evidence type="ECO:0000256" key="8">
    <source>
        <dbReference type="ARBA" id="ARBA00023002"/>
    </source>
</evidence>
<dbReference type="InterPro" id="IPR001342">
    <property type="entry name" value="HDH_cat"/>
</dbReference>
<reference evidence="13 14" key="1">
    <citation type="submission" date="2023-08" db="EMBL/GenBank/DDBJ databases">
        <title>Functional and genomic diversity of the sorghum phyllosphere microbiome.</title>
        <authorList>
            <person name="Shade A."/>
        </authorList>
    </citation>
    <scope>NUCLEOTIDE SEQUENCE [LARGE SCALE GENOMIC DNA]</scope>
    <source>
        <strain evidence="13 14">SORGH_AS_0335</strain>
    </source>
</reference>
<proteinExistence type="inferred from homology"/>
<keyword evidence="7" id="KW-0791">Threonine biosynthesis</keyword>
<evidence type="ECO:0000259" key="11">
    <source>
        <dbReference type="Pfam" id="PF00742"/>
    </source>
</evidence>
<evidence type="ECO:0000313" key="13">
    <source>
        <dbReference type="EMBL" id="MDR6213606.1"/>
    </source>
</evidence>
<accession>A0ABU1I9F8</accession>
<feature type="domain" description="Aspartate/homoserine dehydrogenase NAD-binding" evidence="12">
    <location>
        <begin position="30"/>
        <end position="151"/>
    </location>
</feature>
<dbReference type="PANTHER" id="PTHR43331">
    <property type="entry name" value="HOMOSERINE DEHYDROGENASE"/>
    <property type="match status" value="1"/>
</dbReference>
<feature type="domain" description="Homoserine dehydrogenase catalytic" evidence="11">
    <location>
        <begin position="159"/>
        <end position="337"/>
    </location>
</feature>
<evidence type="ECO:0000256" key="2">
    <source>
        <dbReference type="ARBA" id="ARBA00005062"/>
    </source>
</evidence>
<name>A0ABU1I9F8_9BURK</name>
<organism evidence="13 14">
    <name type="scientific">Paracidovorax wautersii</name>
    <dbReference type="NCBI Taxonomy" id="1177982"/>
    <lineage>
        <taxon>Bacteria</taxon>
        <taxon>Pseudomonadati</taxon>
        <taxon>Pseudomonadota</taxon>
        <taxon>Betaproteobacteria</taxon>
        <taxon>Burkholderiales</taxon>
        <taxon>Comamonadaceae</taxon>
        <taxon>Paracidovorax</taxon>
    </lineage>
</organism>
<dbReference type="PROSITE" id="PS01042">
    <property type="entry name" value="HOMOSER_DHGENASE"/>
    <property type="match status" value="1"/>
</dbReference>
<dbReference type="EC" id="1.1.1.3" evidence="4"/>
<dbReference type="PROSITE" id="PS00318">
    <property type="entry name" value="HMG_COA_REDUCTASE_2"/>
    <property type="match status" value="1"/>
</dbReference>
<dbReference type="InterPro" id="IPR036291">
    <property type="entry name" value="NAD(P)-bd_dom_sf"/>
</dbReference>
<comment type="caution">
    <text evidence="13">The sequence shown here is derived from an EMBL/GenBank/DDBJ whole genome shotgun (WGS) entry which is preliminary data.</text>
</comment>
<dbReference type="GO" id="GO:0004412">
    <property type="term" value="F:homoserine dehydrogenase activity"/>
    <property type="evidence" value="ECO:0007669"/>
    <property type="project" value="UniProtKB-EC"/>
</dbReference>
<evidence type="ECO:0000256" key="9">
    <source>
        <dbReference type="ARBA" id="ARBA00023167"/>
    </source>
</evidence>
<dbReference type="InterPro" id="IPR005106">
    <property type="entry name" value="Asp/hSer_DH_NAD-bd"/>
</dbReference>
<dbReference type="InterPro" id="IPR023076">
    <property type="entry name" value="HMG_CoA_Rdtase_CS"/>
</dbReference>
<keyword evidence="6" id="KW-0028">Amino-acid biosynthesis</keyword>
<dbReference type="SUPFAM" id="SSF55347">
    <property type="entry name" value="Glyceraldehyde-3-phosphate dehydrogenase-like, C-terminal domain"/>
    <property type="match status" value="1"/>
</dbReference>
<evidence type="ECO:0000256" key="3">
    <source>
        <dbReference type="ARBA" id="ARBA00006753"/>
    </source>
</evidence>
<dbReference type="Pfam" id="PF03447">
    <property type="entry name" value="NAD_binding_3"/>
    <property type="match status" value="1"/>
</dbReference>
<dbReference type="EMBL" id="JAVIZX010000001">
    <property type="protein sequence ID" value="MDR6213606.1"/>
    <property type="molecule type" value="Genomic_DNA"/>
</dbReference>
<sequence>MFNEPHLRSLPGSAAAPATAMRPLRVGMIGIGTVGGGTWAVLQRNQTLIAARAGRGIEIVAVAARNLERAAAVLQDAPGVELTRDPLRVATHPEVDVLVEVAGGTGPALEWVLAAIAHGKHVVTANKALLAVHGQTVFAAAQRQGVAVAYEGAVAVSLPIIKALREGLTANRIEWVAGIINGTSNFILTRMREDGVDFAAALAEAQALGYAEADPAFDVDGVDAAHKASLLAANAFGMPVRFDQAQVEGIRTLQALDVECARQLGFRVKLLGIARRQAEGVELRVHPAFVPAQHLLAQVDGSMNAVMVKGDASGVTMYYGAGAGAEPTASAVIADLVDVARLPAGTVAAQQRVPHLGFHPHAVDEQLAVLPRAAVHTRHYLRVPVHQAPQIEAVGAWLTAQQVPVQRMELANEKTLPACGTPQVLVLTDAVRQATVDLAVHALAAHPAVAGPVVALRVEMLEG</sequence>
<dbReference type="RefSeq" id="WP_309827207.1">
    <property type="nucleotide sequence ID" value="NZ_JAVIZX010000001.1"/>
</dbReference>
<keyword evidence="9" id="KW-0486">Methionine biosynthesis</keyword>
<comment type="pathway">
    <text evidence="2">Amino-acid biosynthesis; L-methionine biosynthesis via de novo pathway; L-homoserine from L-aspartate: step 3/3.</text>
</comment>
<evidence type="ECO:0000256" key="4">
    <source>
        <dbReference type="ARBA" id="ARBA00013213"/>
    </source>
</evidence>
<gene>
    <name evidence="13" type="ORF">QE399_001295</name>
</gene>
<dbReference type="Pfam" id="PF00742">
    <property type="entry name" value="Homoserine_dh"/>
    <property type="match status" value="1"/>
</dbReference>